<comment type="caution">
    <text evidence="1">The sequence shown here is derived from an EMBL/GenBank/DDBJ whole genome shotgun (WGS) entry which is preliminary data.</text>
</comment>
<dbReference type="EMBL" id="JABTDW010000001">
    <property type="protein sequence ID" value="NSB13039.1"/>
    <property type="molecule type" value="Genomic_DNA"/>
</dbReference>
<sequence length="109" mass="12352">MFKDKFKSILILITKFLNKKTTSIIETLVNENIADNGDDLNIKGSYIFAKKVIINIPNSEPLILDRVYISNETIKIAGTEYISLEMNSKKSGSHESFCINREAIVLIEK</sequence>
<protein>
    <submittedName>
        <fullName evidence="1">Uncharacterized protein</fullName>
    </submittedName>
</protein>
<dbReference type="Proteomes" id="UP000822184">
    <property type="component" value="Unassembled WGS sequence"/>
</dbReference>
<dbReference type="AlphaFoldDB" id="A0AAE5H1N3"/>
<name>A0AAE5H1N3_CLOBE</name>
<accession>A0AAE5H1N3</accession>
<evidence type="ECO:0000313" key="1">
    <source>
        <dbReference type="EMBL" id="NSB13039.1"/>
    </source>
</evidence>
<organism evidence="1 2">
    <name type="scientific">Clostridium beijerinckii</name>
    <name type="common">Clostridium MP</name>
    <dbReference type="NCBI Taxonomy" id="1520"/>
    <lineage>
        <taxon>Bacteria</taxon>
        <taxon>Bacillati</taxon>
        <taxon>Bacillota</taxon>
        <taxon>Clostridia</taxon>
        <taxon>Eubacteriales</taxon>
        <taxon>Clostridiaceae</taxon>
        <taxon>Clostridium</taxon>
    </lineage>
</organism>
<dbReference type="RefSeq" id="WP_023973232.1">
    <property type="nucleotide sequence ID" value="NZ_JABTDW010000001.1"/>
</dbReference>
<evidence type="ECO:0000313" key="2">
    <source>
        <dbReference type="Proteomes" id="UP000822184"/>
    </source>
</evidence>
<reference evidence="1" key="1">
    <citation type="submission" date="2020-06" db="EMBL/GenBank/DDBJ databases">
        <title>Genomic insights into acetone-butanol-ethanol (ABE) fermentation by sequencing solventogenic clostridia strains.</title>
        <authorList>
            <person name="Brown S."/>
        </authorList>
    </citation>
    <scope>NUCLEOTIDE SEQUENCE</scope>
    <source>
        <strain evidence="1">DJ123</strain>
    </source>
</reference>
<proteinExistence type="predicted"/>
<gene>
    <name evidence="1" type="ORF">BCD95_001298</name>
</gene>